<evidence type="ECO:0000313" key="9">
    <source>
        <dbReference type="Proteomes" id="UP000623129"/>
    </source>
</evidence>
<gene>
    <name evidence="8" type="ORF">FCM35_KLT17228</name>
</gene>
<reference evidence="8" key="1">
    <citation type="submission" date="2020-01" db="EMBL/GenBank/DDBJ databases">
        <title>Genome sequence of Kobresia littledalei, the first chromosome-level genome in the family Cyperaceae.</title>
        <authorList>
            <person name="Qu G."/>
        </authorList>
    </citation>
    <scope>NUCLEOTIDE SEQUENCE</scope>
    <source>
        <strain evidence="8">C.B.Clarke</strain>
        <tissue evidence="8">Leaf</tissue>
    </source>
</reference>
<dbReference type="OrthoDB" id="654183at2759"/>
<organism evidence="8 9">
    <name type="scientific">Carex littledalei</name>
    <dbReference type="NCBI Taxonomy" id="544730"/>
    <lineage>
        <taxon>Eukaryota</taxon>
        <taxon>Viridiplantae</taxon>
        <taxon>Streptophyta</taxon>
        <taxon>Embryophyta</taxon>
        <taxon>Tracheophyta</taxon>
        <taxon>Spermatophyta</taxon>
        <taxon>Magnoliopsida</taxon>
        <taxon>Liliopsida</taxon>
        <taxon>Poales</taxon>
        <taxon>Cyperaceae</taxon>
        <taxon>Cyperoideae</taxon>
        <taxon>Cariceae</taxon>
        <taxon>Carex</taxon>
        <taxon>Carex subgen. Euthyceras</taxon>
    </lineage>
</organism>
<dbReference type="GO" id="GO:0043531">
    <property type="term" value="F:ADP binding"/>
    <property type="evidence" value="ECO:0007669"/>
    <property type="project" value="InterPro"/>
</dbReference>
<sequence>MPGFELFIGGWVASPVIKSVLKKIENYLGANYDLQKGTEGMVNELTDILLLFQATVIEAEKNAIINNQPLVDWLRSLKKTIYDAEDVLDNMEAKSIKEKVQGKNKVRKVASGLKNVFIPDNNYKRLKKVVDKLKDFSQITHFLELLNKNNKNESQTHEATDSRENISQPLEEVVLCGREDELNQILEIILGSGSESSKKGGHGPLVIPIVGMGGVGKTTLAQAVYNNPKI</sequence>
<dbReference type="AlphaFoldDB" id="A0A833RM56"/>
<evidence type="ECO:0000256" key="3">
    <source>
        <dbReference type="ARBA" id="ARBA00022737"/>
    </source>
</evidence>
<feature type="domain" description="Disease resistance N-terminal" evidence="7">
    <location>
        <begin position="16"/>
        <end position="105"/>
    </location>
</feature>
<dbReference type="EMBL" id="SWLB01000005">
    <property type="protein sequence ID" value="KAF3338391.1"/>
    <property type="molecule type" value="Genomic_DNA"/>
</dbReference>
<name>A0A833RM56_9POAL</name>
<dbReference type="InterPro" id="IPR027417">
    <property type="entry name" value="P-loop_NTPase"/>
</dbReference>
<feature type="domain" description="NB-ARC" evidence="6">
    <location>
        <begin position="201"/>
        <end position="227"/>
    </location>
</feature>
<dbReference type="SUPFAM" id="SSF52540">
    <property type="entry name" value="P-loop containing nucleoside triphosphate hydrolases"/>
    <property type="match status" value="1"/>
</dbReference>
<protein>
    <submittedName>
        <fullName evidence="8">Disease resistance protein RGA2</fullName>
    </submittedName>
</protein>
<dbReference type="Proteomes" id="UP000623129">
    <property type="component" value="Unassembled WGS sequence"/>
</dbReference>
<accession>A0A833RM56</accession>
<dbReference type="GO" id="GO:0006952">
    <property type="term" value="P:defense response"/>
    <property type="evidence" value="ECO:0007669"/>
    <property type="project" value="UniProtKB-KW"/>
</dbReference>
<dbReference type="PANTHER" id="PTHR19338">
    <property type="entry name" value="TRANSLOCASE OF INNER MITOCHONDRIAL MEMBRANE 13 HOMOLOG"/>
    <property type="match status" value="1"/>
</dbReference>
<evidence type="ECO:0000256" key="1">
    <source>
        <dbReference type="ARBA" id="ARBA00008894"/>
    </source>
</evidence>
<dbReference type="Pfam" id="PF00931">
    <property type="entry name" value="NB-ARC"/>
    <property type="match status" value="1"/>
</dbReference>
<evidence type="ECO:0000256" key="4">
    <source>
        <dbReference type="ARBA" id="ARBA00022741"/>
    </source>
</evidence>
<keyword evidence="9" id="KW-1185">Reference proteome</keyword>
<dbReference type="Gene3D" id="1.20.5.4130">
    <property type="match status" value="1"/>
</dbReference>
<evidence type="ECO:0000313" key="8">
    <source>
        <dbReference type="EMBL" id="KAF3338391.1"/>
    </source>
</evidence>
<dbReference type="InterPro" id="IPR002182">
    <property type="entry name" value="NB-ARC"/>
</dbReference>
<evidence type="ECO:0000259" key="7">
    <source>
        <dbReference type="Pfam" id="PF18052"/>
    </source>
</evidence>
<keyword evidence="2" id="KW-0433">Leucine-rich repeat</keyword>
<comment type="similarity">
    <text evidence="1">Belongs to the disease resistance NB-LRR family.</text>
</comment>
<proteinExistence type="inferred from homology"/>
<dbReference type="InterPro" id="IPR041118">
    <property type="entry name" value="Rx_N"/>
</dbReference>
<keyword evidence="4" id="KW-0547">Nucleotide-binding</keyword>
<keyword evidence="3" id="KW-0677">Repeat</keyword>
<evidence type="ECO:0000256" key="2">
    <source>
        <dbReference type="ARBA" id="ARBA00022614"/>
    </source>
</evidence>
<dbReference type="Pfam" id="PF18052">
    <property type="entry name" value="Rx_N"/>
    <property type="match status" value="1"/>
</dbReference>
<keyword evidence="5" id="KW-0611">Plant defense</keyword>
<dbReference type="Gene3D" id="3.40.50.300">
    <property type="entry name" value="P-loop containing nucleotide triphosphate hydrolases"/>
    <property type="match status" value="1"/>
</dbReference>
<dbReference type="PANTHER" id="PTHR19338:SF73">
    <property type="entry name" value="DISEASE RESISTANCE PROTEIN RGA2-LIKE"/>
    <property type="match status" value="1"/>
</dbReference>
<evidence type="ECO:0000256" key="5">
    <source>
        <dbReference type="ARBA" id="ARBA00022821"/>
    </source>
</evidence>
<comment type="caution">
    <text evidence="8">The sequence shown here is derived from an EMBL/GenBank/DDBJ whole genome shotgun (WGS) entry which is preliminary data.</text>
</comment>
<evidence type="ECO:0000259" key="6">
    <source>
        <dbReference type="Pfam" id="PF00931"/>
    </source>
</evidence>